<accession>A0A4R6IKA0</accession>
<dbReference type="EMBL" id="SNWM01000002">
    <property type="protein sequence ID" value="TDO22375.1"/>
    <property type="molecule type" value="Genomic_DNA"/>
</dbReference>
<dbReference type="AlphaFoldDB" id="A0A4R6IKA0"/>
<gene>
    <name evidence="1" type="ORF">CLV32_1348</name>
</gene>
<evidence type="ECO:0000313" key="2">
    <source>
        <dbReference type="Proteomes" id="UP000295499"/>
    </source>
</evidence>
<proteinExistence type="predicted"/>
<sequence>MTKAILSLFIILLISSCGGIGAHRRVQIIGNYYLLAPDLDTEMAVSYKDTESSYSGIVSSMVFEIGHNKDYIIAKQHPNDLKKGIDSTVTNYYIIPIKQELKTFTDPKSLGPFDLAQFESKRKDLGITPIPFTSAFK</sequence>
<dbReference type="OrthoDB" id="1077692at2"/>
<dbReference type="PROSITE" id="PS51257">
    <property type="entry name" value="PROKAR_LIPOPROTEIN"/>
    <property type="match status" value="1"/>
</dbReference>
<protein>
    <submittedName>
        <fullName evidence="1">Uncharacterized protein DUF3997</fullName>
    </submittedName>
</protein>
<organism evidence="1 2">
    <name type="scientific">Pedobacter duraquae</name>
    <dbReference type="NCBI Taxonomy" id="425511"/>
    <lineage>
        <taxon>Bacteria</taxon>
        <taxon>Pseudomonadati</taxon>
        <taxon>Bacteroidota</taxon>
        <taxon>Sphingobacteriia</taxon>
        <taxon>Sphingobacteriales</taxon>
        <taxon>Sphingobacteriaceae</taxon>
        <taxon>Pedobacter</taxon>
    </lineage>
</organism>
<dbReference type="RefSeq" id="WP_133553685.1">
    <property type="nucleotide sequence ID" value="NZ_SNWM01000002.1"/>
</dbReference>
<keyword evidence="2" id="KW-1185">Reference proteome</keyword>
<dbReference type="Proteomes" id="UP000295499">
    <property type="component" value="Unassembled WGS sequence"/>
</dbReference>
<name>A0A4R6IKA0_9SPHI</name>
<evidence type="ECO:0000313" key="1">
    <source>
        <dbReference type="EMBL" id="TDO22375.1"/>
    </source>
</evidence>
<reference evidence="1 2" key="1">
    <citation type="submission" date="2019-03" db="EMBL/GenBank/DDBJ databases">
        <title>Genomic Encyclopedia of Archaeal and Bacterial Type Strains, Phase II (KMG-II): from individual species to whole genera.</title>
        <authorList>
            <person name="Goeker M."/>
        </authorList>
    </citation>
    <scope>NUCLEOTIDE SEQUENCE [LARGE SCALE GENOMIC DNA]</scope>
    <source>
        <strain evidence="1 2">DSM 19034</strain>
    </source>
</reference>
<comment type="caution">
    <text evidence="1">The sequence shown here is derived from an EMBL/GenBank/DDBJ whole genome shotgun (WGS) entry which is preliminary data.</text>
</comment>